<accession>A0ABX8RYF1</accession>
<proteinExistence type="predicted"/>
<organism evidence="1 2">
    <name type="scientific">Nocardia iowensis</name>
    <dbReference type="NCBI Taxonomy" id="204891"/>
    <lineage>
        <taxon>Bacteria</taxon>
        <taxon>Bacillati</taxon>
        <taxon>Actinomycetota</taxon>
        <taxon>Actinomycetes</taxon>
        <taxon>Mycobacteriales</taxon>
        <taxon>Nocardiaceae</taxon>
        <taxon>Nocardia</taxon>
    </lineage>
</organism>
<protein>
    <submittedName>
        <fullName evidence="1">Cytochrome P450</fullName>
    </submittedName>
</protein>
<dbReference type="PROSITE" id="PS00086">
    <property type="entry name" value="CYTOCHROME_P450"/>
    <property type="match status" value="1"/>
</dbReference>
<evidence type="ECO:0000313" key="2">
    <source>
        <dbReference type="Proteomes" id="UP000694257"/>
    </source>
</evidence>
<keyword evidence="2" id="KW-1185">Reference proteome</keyword>
<evidence type="ECO:0000313" key="1">
    <source>
        <dbReference type="EMBL" id="QXN93874.1"/>
    </source>
</evidence>
<dbReference type="Proteomes" id="UP000694257">
    <property type="component" value="Chromosome"/>
</dbReference>
<dbReference type="EMBL" id="CP078145">
    <property type="protein sequence ID" value="QXN93874.1"/>
    <property type="molecule type" value="Genomic_DNA"/>
</dbReference>
<name>A0ABX8RYF1_NOCIO</name>
<dbReference type="RefSeq" id="WP_218476201.1">
    <property type="nucleotide sequence ID" value="NZ_BAABJN010000001.1"/>
</dbReference>
<gene>
    <name evidence="1" type="ORF">KV110_12885</name>
</gene>
<reference evidence="1 2" key="1">
    <citation type="submission" date="2021-07" db="EMBL/GenBank/DDBJ databases">
        <title>Whole Genome Sequence of Nocardia Iowensis.</title>
        <authorList>
            <person name="Lamm A."/>
            <person name="Collins-Fairclough A.M."/>
            <person name="Bunk B."/>
            <person name="Sproer C."/>
        </authorList>
    </citation>
    <scope>NUCLEOTIDE SEQUENCE [LARGE SCALE GENOMIC DNA]</scope>
    <source>
        <strain evidence="1 2">NRRL 5646</strain>
    </source>
</reference>
<sequence>MNRTVPEITDPDQVRATLIGAPVPAVPSVAAPVGIAWLRAHVPRFCDGAEHQRLRALVTAELDRLSPADLRERARIADGPLPHVRALAQALGMQDISVDAVALVAAHYQPFEPDDPAADEAVAALVAACGGAADDATAARICLLVQACAATSALVTNARQLDADGTAEEIIARTMTENPPLRSTRRVVDGEVVELDMRHPGLGFGAGPHACPGREHAIAIAAGIIEGSK</sequence>
<dbReference type="InterPro" id="IPR017972">
    <property type="entry name" value="Cyt_P450_CS"/>
</dbReference>